<proteinExistence type="predicted"/>
<dbReference type="AlphaFoldDB" id="A0A0C5H1E0"/>
<geneLocation type="plasmid" evidence="1">
    <name>pNDM-JN02</name>
</geneLocation>
<sequence length="78" mass="8958">MIEKLSFVGLKVIECFKDAGLDQVYIDDKIEEFSTLNNYASLHKALRILDDKNMHRLAQKLGVHIEDLESTLLVLNQI</sequence>
<dbReference type="EMBL" id="KM210088">
    <property type="protein sequence ID" value="AJP18144.1"/>
    <property type="molecule type" value="Genomic_DNA"/>
</dbReference>
<evidence type="ECO:0000313" key="1">
    <source>
        <dbReference type="EMBL" id="AJP18144.1"/>
    </source>
</evidence>
<keyword evidence="1" id="KW-0614">Plasmid</keyword>
<name>A0A0C5H1E0_9GAMM</name>
<reference evidence="1" key="1">
    <citation type="submission" date="2014-07" db="EMBL/GenBank/DDBJ databases">
        <title>Acinetobacter lwoffii strain JN247 plasmid pNDM-JN02.</title>
        <authorList>
            <person name="Zhou D."/>
            <person name="Huang Y."/>
            <person name="Yuan J."/>
            <person name="Meng X."/>
            <person name="Tong Y."/>
        </authorList>
    </citation>
    <scope>NUCLEOTIDE SEQUENCE</scope>
    <source>
        <strain evidence="1">JN247</strain>
        <plasmid evidence="1">pNDM-JN02</plasmid>
    </source>
</reference>
<organism evidence="1">
    <name type="scientific">Acinetobacter sp. JN247</name>
    <dbReference type="NCBI Taxonomy" id="1594212"/>
    <lineage>
        <taxon>Bacteria</taxon>
        <taxon>Pseudomonadati</taxon>
        <taxon>Pseudomonadota</taxon>
        <taxon>Gammaproteobacteria</taxon>
        <taxon>Moraxellales</taxon>
        <taxon>Moraxellaceae</taxon>
        <taxon>Acinetobacter</taxon>
    </lineage>
</organism>
<reference evidence="1" key="2">
    <citation type="journal article" date="2015" name="Antimicrob. Agents Chemother.">
        <title>A Novel New Delhi Metallo-?-Lactamase Variant, NDM-14, Isolated in a Chinese Hospital Possesses Increased Enzymatic Activity against Carbapenems.</title>
        <authorList>
            <person name="Zou D."/>
            <person name="Huang Y."/>
            <person name="Zhao X."/>
            <person name="Liu W."/>
            <person name="Dong D."/>
            <person name="Li H."/>
            <person name="Wang X."/>
            <person name="Huang S."/>
            <person name="Wei X."/>
            <person name="Yan X."/>
            <person name="Yang Z."/>
            <person name="Tong Y."/>
            <person name="Huang L."/>
            <person name="Yuan J."/>
        </authorList>
    </citation>
    <scope>NUCLEOTIDE SEQUENCE</scope>
    <source>
        <strain evidence="1">JN247</strain>
        <plasmid evidence="1">pNDM-JN02</plasmid>
    </source>
</reference>
<protein>
    <submittedName>
        <fullName evidence="1">Uncharacterized protein</fullName>
    </submittedName>
</protein>
<accession>A0A0C5H1E0</accession>
<dbReference type="GeneID" id="69464937"/>
<dbReference type="RefSeq" id="WP_015060718.1">
    <property type="nucleotide sequence ID" value="NZ_KM210088.1"/>
</dbReference>